<dbReference type="InterPro" id="IPR017871">
    <property type="entry name" value="ABC_transporter-like_CS"/>
</dbReference>
<name>A0A0J6VB11_9HYPH</name>
<sequence>MSLEISRLVKAYGPIRVTDDVSFTVPAGGLVGLIGPNGAGKSTLFSLVTGFLAPDSGSVSLDGRSLDRTGPAERARRGLVRTFQVPREFSHLTVRDNLMAAAPGQAGETLGALFLLPGRVRREEEALRRRVEEMMAFLKLDRVAEVPAGNLSGGQKKLVELGRALMTGARTILLDEPFAGVNPVLIEEISARVRELNARGIGFLVIEHDLAALSRLVTTLHVLDRGRLIAGGPPAAVLADPAVRDAYLGGAS</sequence>
<dbReference type="EMBL" id="LABX01000072">
    <property type="protein sequence ID" value="KMO36201.1"/>
    <property type="molecule type" value="Genomic_DNA"/>
</dbReference>
<dbReference type="PANTHER" id="PTHR45772">
    <property type="entry name" value="CONSERVED COMPONENT OF ABC TRANSPORTER FOR NATURAL AMINO ACIDS-RELATED"/>
    <property type="match status" value="1"/>
</dbReference>
<dbReference type="OrthoDB" id="9806149at2"/>
<gene>
    <name evidence="6" type="ORF">VP06_10465</name>
</gene>
<dbReference type="PROSITE" id="PS00211">
    <property type="entry name" value="ABC_TRANSPORTER_1"/>
    <property type="match status" value="1"/>
</dbReference>
<dbReference type="InterPro" id="IPR003593">
    <property type="entry name" value="AAA+_ATPase"/>
</dbReference>
<dbReference type="PANTHER" id="PTHR45772:SF9">
    <property type="entry name" value="CONSERVED COMPONENT OF ABC TRANSPORTER FOR NATURAL AMINO ACIDS"/>
    <property type="match status" value="1"/>
</dbReference>
<dbReference type="SMART" id="SM00382">
    <property type="entry name" value="AAA"/>
    <property type="match status" value="1"/>
</dbReference>
<evidence type="ECO:0000256" key="3">
    <source>
        <dbReference type="ARBA" id="ARBA00022741"/>
    </source>
</evidence>
<evidence type="ECO:0000256" key="2">
    <source>
        <dbReference type="ARBA" id="ARBA00022448"/>
    </source>
</evidence>
<dbReference type="GO" id="GO:0005524">
    <property type="term" value="F:ATP binding"/>
    <property type="evidence" value="ECO:0007669"/>
    <property type="project" value="UniProtKB-KW"/>
</dbReference>
<organism evidence="6 7">
    <name type="scientific">Methylobacterium aquaticum</name>
    <dbReference type="NCBI Taxonomy" id="270351"/>
    <lineage>
        <taxon>Bacteria</taxon>
        <taxon>Pseudomonadati</taxon>
        <taxon>Pseudomonadota</taxon>
        <taxon>Alphaproteobacteria</taxon>
        <taxon>Hyphomicrobiales</taxon>
        <taxon>Methylobacteriaceae</taxon>
        <taxon>Methylobacterium</taxon>
    </lineage>
</organism>
<dbReference type="RefSeq" id="WP_048463703.1">
    <property type="nucleotide sequence ID" value="NZ_LABX01000072.1"/>
</dbReference>
<dbReference type="Pfam" id="PF00005">
    <property type="entry name" value="ABC_tran"/>
    <property type="match status" value="1"/>
</dbReference>
<comment type="caution">
    <text evidence="6">The sequence shown here is derived from an EMBL/GenBank/DDBJ whole genome shotgun (WGS) entry which is preliminary data.</text>
</comment>
<dbReference type="InterPro" id="IPR051120">
    <property type="entry name" value="ABC_AA/LPS_Transport"/>
</dbReference>
<dbReference type="SUPFAM" id="SSF52540">
    <property type="entry name" value="P-loop containing nucleoside triphosphate hydrolases"/>
    <property type="match status" value="1"/>
</dbReference>
<feature type="domain" description="ABC transporter" evidence="5">
    <location>
        <begin position="3"/>
        <end position="250"/>
    </location>
</feature>
<dbReference type="PROSITE" id="PS50893">
    <property type="entry name" value="ABC_TRANSPORTER_2"/>
    <property type="match status" value="1"/>
</dbReference>
<protein>
    <submittedName>
        <fullName evidence="6">Branched-chain amino acid ABC transporter ATPase</fullName>
    </submittedName>
</protein>
<dbReference type="AlphaFoldDB" id="A0A0J6VB11"/>
<dbReference type="Pfam" id="PF12399">
    <property type="entry name" value="BCA_ABC_TP_C"/>
    <property type="match status" value="1"/>
</dbReference>
<dbReference type="Gene3D" id="3.40.50.300">
    <property type="entry name" value="P-loop containing nucleotide triphosphate hydrolases"/>
    <property type="match status" value="1"/>
</dbReference>
<dbReference type="PATRIC" id="fig|270351.6.peg.6991"/>
<keyword evidence="4" id="KW-0067">ATP-binding</keyword>
<dbReference type="InterPro" id="IPR027417">
    <property type="entry name" value="P-loop_NTPase"/>
</dbReference>
<dbReference type="CDD" id="cd03219">
    <property type="entry name" value="ABC_Mj1267_LivG_branched"/>
    <property type="match status" value="1"/>
</dbReference>
<comment type="similarity">
    <text evidence="1">Belongs to the ABC transporter superfamily.</text>
</comment>
<accession>A0A0J6VB11</accession>
<evidence type="ECO:0000256" key="1">
    <source>
        <dbReference type="ARBA" id="ARBA00005417"/>
    </source>
</evidence>
<dbReference type="Proteomes" id="UP000035929">
    <property type="component" value="Unassembled WGS sequence"/>
</dbReference>
<dbReference type="GO" id="GO:0016887">
    <property type="term" value="F:ATP hydrolysis activity"/>
    <property type="evidence" value="ECO:0007669"/>
    <property type="project" value="InterPro"/>
</dbReference>
<keyword evidence="2" id="KW-0813">Transport</keyword>
<proteinExistence type="inferred from homology"/>
<dbReference type="InterPro" id="IPR003439">
    <property type="entry name" value="ABC_transporter-like_ATP-bd"/>
</dbReference>
<keyword evidence="3" id="KW-0547">Nucleotide-binding</keyword>
<evidence type="ECO:0000313" key="6">
    <source>
        <dbReference type="EMBL" id="KMO36201.1"/>
    </source>
</evidence>
<evidence type="ECO:0000313" key="7">
    <source>
        <dbReference type="Proteomes" id="UP000035929"/>
    </source>
</evidence>
<evidence type="ECO:0000256" key="4">
    <source>
        <dbReference type="ARBA" id="ARBA00022840"/>
    </source>
</evidence>
<evidence type="ECO:0000259" key="5">
    <source>
        <dbReference type="PROSITE" id="PS50893"/>
    </source>
</evidence>
<dbReference type="GO" id="GO:0005886">
    <property type="term" value="C:plasma membrane"/>
    <property type="evidence" value="ECO:0007669"/>
    <property type="project" value="TreeGrafter"/>
</dbReference>
<reference evidence="6 7" key="1">
    <citation type="submission" date="2015-03" db="EMBL/GenBank/DDBJ databases">
        <title>Genome sequencing of Methylobacterium aquaticum DSM16371 type strain.</title>
        <authorList>
            <person name="Chaudhry V."/>
            <person name="Patil P.B."/>
        </authorList>
    </citation>
    <scope>NUCLEOTIDE SEQUENCE [LARGE SCALE GENOMIC DNA]</scope>
    <source>
        <strain evidence="6 7">DSM 16371</strain>
    </source>
</reference>
<dbReference type="InterPro" id="IPR032823">
    <property type="entry name" value="BCA_ABC_TP_C"/>
</dbReference>